<organism evidence="2 3">
    <name type="scientific">Euroglyphus maynei</name>
    <name type="common">Mayne's house dust mite</name>
    <dbReference type="NCBI Taxonomy" id="6958"/>
    <lineage>
        <taxon>Eukaryota</taxon>
        <taxon>Metazoa</taxon>
        <taxon>Ecdysozoa</taxon>
        <taxon>Arthropoda</taxon>
        <taxon>Chelicerata</taxon>
        <taxon>Arachnida</taxon>
        <taxon>Acari</taxon>
        <taxon>Acariformes</taxon>
        <taxon>Sarcoptiformes</taxon>
        <taxon>Astigmata</taxon>
        <taxon>Psoroptidia</taxon>
        <taxon>Analgoidea</taxon>
        <taxon>Pyroglyphidae</taxon>
        <taxon>Pyroglyphinae</taxon>
        <taxon>Euroglyphus</taxon>
    </lineage>
</organism>
<keyword evidence="1" id="KW-1133">Transmembrane helix</keyword>
<evidence type="ECO:0000313" key="2">
    <source>
        <dbReference type="EMBL" id="OTF83468.1"/>
    </source>
</evidence>
<dbReference type="Proteomes" id="UP000194236">
    <property type="component" value="Unassembled WGS sequence"/>
</dbReference>
<keyword evidence="3" id="KW-1185">Reference proteome</keyword>
<reference evidence="2 3" key="1">
    <citation type="submission" date="2017-03" db="EMBL/GenBank/DDBJ databases">
        <title>Genome Survey of Euroglyphus maynei.</title>
        <authorList>
            <person name="Arlian L.G."/>
            <person name="Morgan M.S."/>
            <person name="Rider S.D."/>
        </authorList>
    </citation>
    <scope>NUCLEOTIDE SEQUENCE [LARGE SCALE GENOMIC DNA]</scope>
    <source>
        <strain evidence="2">Arlian Lab</strain>
        <tissue evidence="2">Whole body</tissue>
    </source>
</reference>
<keyword evidence="1" id="KW-0472">Membrane</keyword>
<feature type="transmembrane region" description="Helical" evidence="1">
    <location>
        <begin position="66"/>
        <end position="84"/>
    </location>
</feature>
<feature type="non-terminal residue" evidence="2">
    <location>
        <position position="1"/>
    </location>
</feature>
<feature type="non-terminal residue" evidence="2">
    <location>
        <position position="181"/>
    </location>
</feature>
<evidence type="ECO:0000313" key="3">
    <source>
        <dbReference type="Proteomes" id="UP000194236"/>
    </source>
</evidence>
<proteinExistence type="predicted"/>
<dbReference type="EMBL" id="MUJZ01003572">
    <property type="protein sequence ID" value="OTF83468.1"/>
    <property type="molecule type" value="Genomic_DNA"/>
</dbReference>
<keyword evidence="1" id="KW-0812">Transmembrane</keyword>
<feature type="transmembrane region" description="Helical" evidence="1">
    <location>
        <begin position="104"/>
        <end position="128"/>
    </location>
</feature>
<accession>A0A1Y3BU02</accession>
<comment type="caution">
    <text evidence="2">The sequence shown here is derived from an EMBL/GenBank/DDBJ whole genome shotgun (WGS) entry which is preliminary data.</text>
</comment>
<protein>
    <submittedName>
        <fullName evidence="2">Uncharacterized protein</fullName>
    </submittedName>
</protein>
<evidence type="ECO:0000256" key="1">
    <source>
        <dbReference type="SAM" id="Phobius"/>
    </source>
</evidence>
<dbReference type="AlphaFoldDB" id="A0A1Y3BU02"/>
<sequence length="181" mass="21404">LQNESVRKLADSTLLEEHEKLDPLVEDLRFLSHGIQQRRKWFSIDDLLLQLYRVFRITFIAEYKNFLMQFPFFFFLIAIITVLFDPNMTHAETCYSFEADDSAFNIEVSIVTSYMIAVSEQFFTGYMFDPYKMKNMPSIFLRMSELLSFKTSPNGLMYTMYGLDRCENEKEISFVLDDFGV</sequence>
<name>A0A1Y3BU02_EURMA</name>
<gene>
    <name evidence="2" type="ORF">BLA29_007699</name>
</gene>